<dbReference type="Proteomes" id="UP000222460">
    <property type="component" value="Unassembled WGS sequence"/>
</dbReference>
<dbReference type="RefSeq" id="WP_098963822.1">
    <property type="nucleotide sequence ID" value="NZ_PDKZ01000002.1"/>
</dbReference>
<gene>
    <name evidence="1" type="ORF">CRX57_00460</name>
</gene>
<comment type="caution">
    <text evidence="1">The sequence shown here is derived from an EMBL/GenBank/DDBJ whole genome shotgun (WGS) entry which is preliminary data.</text>
</comment>
<evidence type="ECO:0000313" key="1">
    <source>
        <dbReference type="EMBL" id="PHH38706.1"/>
    </source>
</evidence>
<organism evidence="1 2">
    <name type="scientific">Pseudomonas putida</name>
    <name type="common">Arthrobacter siderocapsulatus</name>
    <dbReference type="NCBI Taxonomy" id="303"/>
    <lineage>
        <taxon>Bacteria</taxon>
        <taxon>Pseudomonadati</taxon>
        <taxon>Pseudomonadota</taxon>
        <taxon>Gammaproteobacteria</taxon>
        <taxon>Pseudomonadales</taxon>
        <taxon>Pseudomonadaceae</taxon>
        <taxon>Pseudomonas</taxon>
    </lineage>
</organism>
<sequence>MTIKTAELIMEFHKEALVYPHTTESSDKHPTFAVRVQLSNAELYDDLHKVMEKRGFYRTLLDSNGKVKDLPTAMYSHIAESEYLTCETVFGYASDAVNEHLDSTSQQDVGVEIFVSSLTGAWFDLKDAKQSHDD</sequence>
<evidence type="ECO:0000313" key="2">
    <source>
        <dbReference type="Proteomes" id="UP000222460"/>
    </source>
</evidence>
<reference evidence="2" key="1">
    <citation type="submission" date="2017-10" db="EMBL/GenBank/DDBJ databases">
        <title>FDA dAtabase for Regulatory Grade micrObial Sequences (FDA-ARGOS): Supporting development and validation of Infectious Disease Dx tests.</title>
        <authorList>
            <person name="Goldberg B."/>
            <person name="Campos J."/>
            <person name="Tallon L."/>
            <person name="Sadzewicz L."/>
            <person name="Ott S."/>
            <person name="Zhao X."/>
            <person name="Nagaraj S."/>
            <person name="Vavikolanu K."/>
            <person name="Aluvathingal J."/>
            <person name="Nadendla S."/>
            <person name="Geyer C."/>
            <person name="Sichtig H."/>
        </authorList>
    </citation>
    <scope>NUCLEOTIDE SEQUENCE [LARGE SCALE GENOMIC DNA]</scope>
    <source>
        <strain evidence="2">FDAARGOS_376</strain>
    </source>
</reference>
<dbReference type="EMBL" id="PDKZ01000002">
    <property type="protein sequence ID" value="PHH38706.1"/>
    <property type="molecule type" value="Genomic_DNA"/>
</dbReference>
<proteinExistence type="predicted"/>
<dbReference type="AlphaFoldDB" id="A0A2C5W1B2"/>
<accession>A0A2C5W1B2</accession>
<name>A0A2C5W1B2_PSEPU</name>
<protein>
    <submittedName>
        <fullName evidence="1">Uncharacterized protein</fullName>
    </submittedName>
</protein>